<evidence type="ECO:0000313" key="2">
    <source>
        <dbReference type="EMBL" id="CAA6675680.1"/>
    </source>
</evidence>
<evidence type="ECO:0000256" key="1">
    <source>
        <dbReference type="SAM" id="Phobius"/>
    </source>
</evidence>
<keyword evidence="1" id="KW-0472">Membrane</keyword>
<dbReference type="Proteomes" id="UP001189122">
    <property type="component" value="Unassembled WGS sequence"/>
</dbReference>
<proteinExistence type="predicted"/>
<sequence length="59" mass="7298">MLLIVHYHCLRLWHHYFLIVRFIIFINNPYILHVNVYIDVCYVRRMTYCMLNTLGSNTH</sequence>
<accession>A0ABN7ECQ1</accession>
<evidence type="ECO:0000313" key="3">
    <source>
        <dbReference type="Proteomes" id="UP001189122"/>
    </source>
</evidence>
<reference evidence="3" key="1">
    <citation type="journal article" date="2020" name="Sci. Rep.">
        <title>Chromosome-scale genome assembly for the duckweed Spirodela intermedia, integrating cytogenetic maps, PacBio and Oxford Nanopore libraries.</title>
        <authorList>
            <person name="Hoang P.T.N."/>
            <person name="Fiebig A."/>
            <person name="Novak P."/>
            <person name="Macas J."/>
            <person name="Cao H.X."/>
            <person name="Stepanenko A."/>
            <person name="Chen G."/>
            <person name="Borisjuk N."/>
            <person name="Scholz U."/>
            <person name="Schubert I."/>
        </authorList>
    </citation>
    <scope>NUCLEOTIDE SEQUENCE [LARGE SCALE GENOMIC DNA]</scope>
</reference>
<gene>
    <name evidence="2" type="ORF">SI7747_UN022022</name>
</gene>
<organism evidence="2 3">
    <name type="scientific">Spirodela intermedia</name>
    <name type="common">Intermediate duckweed</name>
    <dbReference type="NCBI Taxonomy" id="51605"/>
    <lineage>
        <taxon>Eukaryota</taxon>
        <taxon>Viridiplantae</taxon>
        <taxon>Streptophyta</taxon>
        <taxon>Embryophyta</taxon>
        <taxon>Tracheophyta</taxon>
        <taxon>Spermatophyta</taxon>
        <taxon>Magnoliopsida</taxon>
        <taxon>Liliopsida</taxon>
        <taxon>Araceae</taxon>
        <taxon>Lemnoideae</taxon>
        <taxon>Spirodela</taxon>
    </lineage>
</organism>
<protein>
    <submittedName>
        <fullName evidence="2">Uncharacterized protein</fullName>
    </submittedName>
</protein>
<comment type="caution">
    <text evidence="2">The sequence shown here is derived from an EMBL/GenBank/DDBJ whole genome shotgun (WGS) entry which is preliminary data.</text>
</comment>
<keyword evidence="3" id="KW-1185">Reference proteome</keyword>
<keyword evidence="1" id="KW-1133">Transmembrane helix</keyword>
<dbReference type="EMBL" id="CACRZD030000386">
    <property type="protein sequence ID" value="CAA6675680.1"/>
    <property type="molecule type" value="Genomic_DNA"/>
</dbReference>
<feature type="transmembrane region" description="Helical" evidence="1">
    <location>
        <begin position="16"/>
        <end position="38"/>
    </location>
</feature>
<keyword evidence="1" id="KW-0812">Transmembrane</keyword>
<name>A0ABN7ECQ1_SPIIN</name>